<name>A0A7C9QU44_9PROT</name>
<keyword evidence="1" id="KW-1133">Transmembrane helix</keyword>
<dbReference type="Proteomes" id="UP000480684">
    <property type="component" value="Unassembled WGS sequence"/>
</dbReference>
<sequence>MDYSFAAAIGLHTLAAVIWVGGMFYAHMVLRPAVTEMSVSLRLTLWSRVLPRFFAWVGVSVAVLLVTGYGVLLTGYRGGITGGNLHIDVMQIVGAVMIALFLYMLVVPFVLFRRALAINDLGAAAVQQGRIRAIILVNLLLGLFTTFIGAAGTFVGY</sequence>
<feature type="transmembrane region" description="Helical" evidence="1">
    <location>
        <begin position="49"/>
        <end position="72"/>
    </location>
</feature>
<comment type="caution">
    <text evidence="2">The sequence shown here is derived from an EMBL/GenBank/DDBJ whole genome shotgun (WGS) entry which is preliminary data.</text>
</comment>
<evidence type="ECO:0000313" key="2">
    <source>
        <dbReference type="EMBL" id="NFV80201.1"/>
    </source>
</evidence>
<reference evidence="2 3" key="1">
    <citation type="submission" date="2020-02" db="EMBL/GenBank/DDBJ databases">
        <authorList>
            <person name="Dziuba M."/>
            <person name="Kuznetsov B."/>
            <person name="Mardanov A."/>
            <person name="Ravin N."/>
            <person name="Grouzdev D."/>
        </authorList>
    </citation>
    <scope>NUCLEOTIDE SEQUENCE [LARGE SCALE GENOMIC DNA]</scope>
    <source>
        <strain evidence="2 3">SpK</strain>
    </source>
</reference>
<dbReference type="RefSeq" id="WP_163677934.1">
    <property type="nucleotide sequence ID" value="NZ_JAAIYP010000035.1"/>
</dbReference>
<feature type="transmembrane region" description="Helical" evidence="1">
    <location>
        <begin position="133"/>
        <end position="155"/>
    </location>
</feature>
<dbReference type="EMBL" id="JAAIYP010000035">
    <property type="protein sequence ID" value="NFV80201.1"/>
    <property type="molecule type" value="Genomic_DNA"/>
</dbReference>
<accession>A0A7C9QU44</accession>
<feature type="transmembrane region" description="Helical" evidence="1">
    <location>
        <begin position="92"/>
        <end position="112"/>
    </location>
</feature>
<keyword evidence="1" id="KW-0472">Membrane</keyword>
<keyword evidence="3" id="KW-1185">Reference proteome</keyword>
<protein>
    <recommendedName>
        <fullName evidence="4">Copper resistance protein D domain-containing protein</fullName>
    </recommendedName>
</protein>
<dbReference type="AlphaFoldDB" id="A0A7C9QU44"/>
<proteinExistence type="predicted"/>
<keyword evidence="1" id="KW-0812">Transmembrane</keyword>
<evidence type="ECO:0000256" key="1">
    <source>
        <dbReference type="SAM" id="Phobius"/>
    </source>
</evidence>
<gene>
    <name evidence="2" type="ORF">G4223_08765</name>
</gene>
<evidence type="ECO:0008006" key="4">
    <source>
        <dbReference type="Google" id="ProtNLM"/>
    </source>
</evidence>
<evidence type="ECO:0000313" key="3">
    <source>
        <dbReference type="Proteomes" id="UP000480684"/>
    </source>
</evidence>
<feature type="transmembrane region" description="Helical" evidence="1">
    <location>
        <begin position="6"/>
        <end position="28"/>
    </location>
</feature>
<organism evidence="2 3">
    <name type="scientific">Magnetospirillum aberrantis SpK</name>
    <dbReference type="NCBI Taxonomy" id="908842"/>
    <lineage>
        <taxon>Bacteria</taxon>
        <taxon>Pseudomonadati</taxon>
        <taxon>Pseudomonadota</taxon>
        <taxon>Alphaproteobacteria</taxon>
        <taxon>Rhodospirillales</taxon>
        <taxon>Rhodospirillaceae</taxon>
        <taxon>Magnetospirillum</taxon>
    </lineage>
</organism>